<sequence>MPLLQTIIARISHDLLNPLGAMDMLMSLDDIQGNQELIKESLANAINILEITRNILNPNLGLQHVGKILGKYDNIKLEITMEEDKENVPSIILLLALIASQKQQQVTINITNQSLSIDMQINAEEVQALQKQDLSSYTCYFHLIGVLSEKYTIDYRGNMLKIVF</sequence>
<dbReference type="EMBL" id="CP043316">
    <property type="protein sequence ID" value="QEK38812.1"/>
    <property type="molecule type" value="Genomic_DNA"/>
</dbReference>
<evidence type="ECO:0000313" key="2">
    <source>
        <dbReference type="Proteomes" id="UP000325004"/>
    </source>
</evidence>
<organism evidence="1 2">
    <name type="scientific">Candidatus Cytomitobacter primus</name>
    <dbReference type="NCBI Taxonomy" id="2066024"/>
    <lineage>
        <taxon>Bacteria</taxon>
        <taxon>Pseudomonadati</taxon>
        <taxon>Pseudomonadota</taxon>
        <taxon>Alphaproteobacteria</taxon>
        <taxon>Holosporales</taxon>
        <taxon>Holosporaceae</taxon>
        <taxon>Candidatus Cytomitobacter</taxon>
    </lineage>
</organism>
<reference evidence="1 2" key="1">
    <citation type="submission" date="2019-08" db="EMBL/GenBank/DDBJ databases">
        <title>Highly reduced genomes of protist endosymbionts show evolutionary convergence.</title>
        <authorList>
            <person name="George E."/>
            <person name="Husnik F."/>
            <person name="Tashyreva D."/>
            <person name="Prokopchuk G."/>
            <person name="Horak A."/>
            <person name="Kwong W.K."/>
            <person name="Lukes J."/>
            <person name="Keeling P.J."/>
        </authorList>
    </citation>
    <scope>NUCLEOTIDE SEQUENCE [LARGE SCALE GENOMIC DNA]</scope>
    <source>
        <strain evidence="1">1604LC</strain>
    </source>
</reference>
<gene>
    <name evidence="1" type="ORF">FZC34_02775</name>
</gene>
<evidence type="ECO:0000313" key="1">
    <source>
        <dbReference type="EMBL" id="QEK38812.1"/>
    </source>
</evidence>
<evidence type="ECO:0008006" key="3">
    <source>
        <dbReference type="Google" id="ProtNLM"/>
    </source>
</evidence>
<dbReference type="AlphaFoldDB" id="A0A5C0UHJ4"/>
<accession>A0A5C0UHJ4</accession>
<proteinExistence type="predicted"/>
<protein>
    <recommendedName>
        <fullName evidence="3">Histidine phosphotransferase ChpT C-terminal domain-containing protein</fullName>
    </recommendedName>
</protein>
<keyword evidence="2" id="KW-1185">Reference proteome</keyword>
<dbReference type="KEGG" id="cpri:FZC34_02775"/>
<dbReference type="Proteomes" id="UP000325004">
    <property type="component" value="Chromosome"/>
</dbReference>
<dbReference type="OrthoDB" id="9803702at2"/>
<name>A0A5C0UHJ4_9PROT</name>
<dbReference type="RefSeq" id="WP_148971933.1">
    <property type="nucleotide sequence ID" value="NZ_CP043316.1"/>
</dbReference>
<dbReference type="Gene3D" id="1.10.287.130">
    <property type="match status" value="1"/>
</dbReference>